<evidence type="ECO:0000256" key="6">
    <source>
        <dbReference type="PROSITE-ProRule" id="PRU00339"/>
    </source>
</evidence>
<dbReference type="SUPFAM" id="SSF52242">
    <property type="entry name" value="Cobalamin (vitamin B12)-binding domain"/>
    <property type="match status" value="1"/>
</dbReference>
<dbReference type="InterPro" id="IPR023404">
    <property type="entry name" value="rSAM_horseshoe"/>
</dbReference>
<dbReference type="SFLD" id="SFLDG01082">
    <property type="entry name" value="B12-binding_domain_containing"/>
    <property type="match status" value="1"/>
</dbReference>
<keyword evidence="6" id="KW-0802">TPR repeat</keyword>
<keyword evidence="4" id="KW-0408">Iron</keyword>
<comment type="cofactor">
    <cofactor evidence="1">
        <name>[4Fe-4S] cluster</name>
        <dbReference type="ChEBI" id="CHEBI:49883"/>
    </cofactor>
</comment>
<dbReference type="CDD" id="cd02068">
    <property type="entry name" value="radical_SAM_B12_BD"/>
    <property type="match status" value="1"/>
</dbReference>
<dbReference type="InterPro" id="IPR019734">
    <property type="entry name" value="TPR_rpt"/>
</dbReference>
<evidence type="ECO:0000256" key="5">
    <source>
        <dbReference type="ARBA" id="ARBA00023014"/>
    </source>
</evidence>
<dbReference type="Gene3D" id="3.40.50.280">
    <property type="entry name" value="Cobalamin-binding domain"/>
    <property type="match status" value="1"/>
</dbReference>
<evidence type="ECO:0000313" key="9">
    <source>
        <dbReference type="EMBL" id="MBT1072633.1"/>
    </source>
</evidence>
<evidence type="ECO:0000256" key="2">
    <source>
        <dbReference type="ARBA" id="ARBA00022691"/>
    </source>
</evidence>
<dbReference type="SUPFAM" id="SSF48452">
    <property type="entry name" value="TPR-like"/>
    <property type="match status" value="1"/>
</dbReference>
<dbReference type="SMART" id="SM00028">
    <property type="entry name" value="TPR"/>
    <property type="match status" value="2"/>
</dbReference>
<keyword evidence="5" id="KW-0411">Iron-sulfur</keyword>
<protein>
    <submittedName>
        <fullName evidence="9">Cobalamin-dependent protein</fullName>
    </submittedName>
</protein>
<dbReference type="CDD" id="cd01335">
    <property type="entry name" value="Radical_SAM"/>
    <property type="match status" value="1"/>
</dbReference>
<dbReference type="Gene3D" id="3.80.30.20">
    <property type="entry name" value="tm_1862 like domain"/>
    <property type="match status" value="1"/>
</dbReference>
<evidence type="ECO:0000259" key="8">
    <source>
        <dbReference type="PROSITE" id="PS51918"/>
    </source>
</evidence>
<accession>A0ABS5UAC0</accession>
<dbReference type="SFLD" id="SFLDS00029">
    <property type="entry name" value="Radical_SAM"/>
    <property type="match status" value="1"/>
</dbReference>
<dbReference type="Pfam" id="PF02310">
    <property type="entry name" value="B12-binding"/>
    <property type="match status" value="1"/>
</dbReference>
<dbReference type="InterPro" id="IPR006158">
    <property type="entry name" value="Cobalamin-bd"/>
</dbReference>
<dbReference type="InterPro" id="IPR058240">
    <property type="entry name" value="rSAM_sf"/>
</dbReference>
<dbReference type="InterPro" id="IPR006638">
    <property type="entry name" value="Elp3/MiaA/NifB-like_rSAM"/>
</dbReference>
<keyword evidence="3" id="KW-0479">Metal-binding</keyword>
<organism evidence="9 10">
    <name type="scientific">Pelotalea chapellei</name>
    <dbReference type="NCBI Taxonomy" id="44671"/>
    <lineage>
        <taxon>Bacteria</taxon>
        <taxon>Pseudomonadati</taxon>
        <taxon>Thermodesulfobacteriota</taxon>
        <taxon>Desulfuromonadia</taxon>
        <taxon>Geobacterales</taxon>
        <taxon>Geobacteraceae</taxon>
        <taxon>Pelotalea</taxon>
    </lineage>
</organism>
<dbReference type="InterPro" id="IPR011990">
    <property type="entry name" value="TPR-like_helical_dom_sf"/>
</dbReference>
<gene>
    <name evidence="9" type="ORF">KJB30_12615</name>
</gene>
<evidence type="ECO:0000259" key="7">
    <source>
        <dbReference type="PROSITE" id="PS51332"/>
    </source>
</evidence>
<dbReference type="RefSeq" id="WP_214299815.1">
    <property type="nucleotide sequence ID" value="NZ_JAHDYS010000011.1"/>
</dbReference>
<feature type="domain" description="B12-binding" evidence="7">
    <location>
        <begin position="1"/>
        <end position="140"/>
    </location>
</feature>
<dbReference type="Pfam" id="PF04055">
    <property type="entry name" value="Radical_SAM"/>
    <property type="match status" value="1"/>
</dbReference>
<dbReference type="Gene3D" id="1.25.40.10">
    <property type="entry name" value="Tetratricopeptide repeat domain"/>
    <property type="match status" value="1"/>
</dbReference>
<dbReference type="PANTHER" id="PTHR43409">
    <property type="entry name" value="ANAEROBIC MAGNESIUM-PROTOPORPHYRIN IX MONOMETHYL ESTER CYCLASE-RELATED"/>
    <property type="match status" value="1"/>
</dbReference>
<dbReference type="InterPro" id="IPR036724">
    <property type="entry name" value="Cobalamin-bd_sf"/>
</dbReference>
<dbReference type="PANTHER" id="PTHR43409:SF16">
    <property type="entry name" value="SLR0320 PROTEIN"/>
    <property type="match status" value="1"/>
</dbReference>
<dbReference type="EMBL" id="JAHDYS010000011">
    <property type="protein sequence ID" value="MBT1072633.1"/>
    <property type="molecule type" value="Genomic_DNA"/>
</dbReference>
<dbReference type="PROSITE" id="PS51332">
    <property type="entry name" value="B12_BINDING"/>
    <property type="match status" value="1"/>
</dbReference>
<keyword evidence="10" id="KW-1185">Reference proteome</keyword>
<dbReference type="SFLD" id="SFLDG01123">
    <property type="entry name" value="methyltransferase_(Class_B)"/>
    <property type="match status" value="1"/>
</dbReference>
<keyword evidence="2" id="KW-0949">S-adenosyl-L-methionine</keyword>
<feature type="repeat" description="TPR" evidence="6">
    <location>
        <begin position="470"/>
        <end position="503"/>
    </location>
</feature>
<dbReference type="PROSITE" id="PS50005">
    <property type="entry name" value="TPR"/>
    <property type="match status" value="1"/>
</dbReference>
<name>A0ABS5UAC0_9BACT</name>
<dbReference type="Proteomes" id="UP000784128">
    <property type="component" value="Unassembled WGS sequence"/>
</dbReference>
<evidence type="ECO:0000313" key="10">
    <source>
        <dbReference type="Proteomes" id="UP000784128"/>
    </source>
</evidence>
<evidence type="ECO:0000256" key="3">
    <source>
        <dbReference type="ARBA" id="ARBA00022723"/>
    </source>
</evidence>
<dbReference type="InterPro" id="IPR007197">
    <property type="entry name" value="rSAM"/>
</dbReference>
<evidence type="ECO:0000256" key="1">
    <source>
        <dbReference type="ARBA" id="ARBA00001966"/>
    </source>
</evidence>
<dbReference type="SMART" id="SM00729">
    <property type="entry name" value="Elp3"/>
    <property type="match status" value="1"/>
</dbReference>
<dbReference type="SUPFAM" id="SSF102114">
    <property type="entry name" value="Radical SAM enzymes"/>
    <property type="match status" value="1"/>
</dbReference>
<dbReference type="InterPro" id="IPR034466">
    <property type="entry name" value="Methyltransferase_Class_B"/>
</dbReference>
<reference evidence="9 10" key="1">
    <citation type="submission" date="2021-05" db="EMBL/GenBank/DDBJ databases">
        <title>The draft genome of Geobacter chapellei DSM 13688.</title>
        <authorList>
            <person name="Xu Z."/>
            <person name="Masuda Y."/>
            <person name="Itoh H."/>
            <person name="Senoo K."/>
        </authorList>
    </citation>
    <scope>NUCLEOTIDE SEQUENCE [LARGE SCALE GENOMIC DNA]</scope>
    <source>
        <strain evidence="9 10">DSM 13688</strain>
    </source>
</reference>
<evidence type="ECO:0000256" key="4">
    <source>
        <dbReference type="ARBA" id="ARBA00023004"/>
    </source>
</evidence>
<comment type="caution">
    <text evidence="9">The sequence shown here is derived from an EMBL/GenBank/DDBJ whole genome shotgun (WGS) entry which is preliminary data.</text>
</comment>
<dbReference type="PROSITE" id="PS51918">
    <property type="entry name" value="RADICAL_SAM"/>
    <property type="match status" value="1"/>
</dbReference>
<sequence>MKILLAYISGESHRDDPYINLVPAGLGYLHATLRKAGFDAILANFSGWNDAAISREIRKFQPEIVAISQWTHNRVASSALARLARRAQQKCLIVMGGAHATFRCNELLIKEPVVDAVILGEGEETLLELAERVAGHSDWLDVKGLAYLSAGSVVITPSRPPLRDLDQLPFPAFYLHEHSLGIDQNLQAEFVISARGCPSACSFCSSPGFWNRKIRFRSPQNVVDEILFLKDTFGLIYFSIRDDTFTADRRRTIEICRLLIERRAHVIWNCQSRVTALDEEILVWMKRAGCECVQLGVESGSSRILQMLDKTITPAQVEHAARLVKHAGINLSVYLISDVPGETEEDISLTIRLMRRIRPDDGYVSPLAYFPGTRLFDNAVAEGRVAPDLFEVSGEPALYAVAHRGTASRRLLKSMGHGKSDARDYAEIKRRIGFCPVTNVMAGEFSRLQGNNSAAEKEFREIVEREPDNPWGWFLLGELYGEQGDRSRSRSCYQKVLALVPNHQPSLKALQDKKKRGQ</sequence>
<dbReference type="InterPro" id="IPR051198">
    <property type="entry name" value="BchE-like"/>
</dbReference>
<feature type="domain" description="Radical SAM core" evidence="8">
    <location>
        <begin position="183"/>
        <end position="410"/>
    </location>
</feature>
<proteinExistence type="predicted"/>